<dbReference type="GO" id="GO:0030170">
    <property type="term" value="F:pyridoxal phosphate binding"/>
    <property type="evidence" value="ECO:0007669"/>
    <property type="project" value="InterPro"/>
</dbReference>
<evidence type="ECO:0000313" key="6">
    <source>
        <dbReference type="Proteomes" id="UP000184191"/>
    </source>
</evidence>
<dbReference type="GO" id="GO:0005737">
    <property type="term" value="C:cytoplasm"/>
    <property type="evidence" value="ECO:0007669"/>
    <property type="project" value="TreeGrafter"/>
</dbReference>
<dbReference type="FunFam" id="3.90.1150.10:FF:000033">
    <property type="entry name" value="Cystathionine gamma-synthase"/>
    <property type="match status" value="1"/>
</dbReference>
<dbReference type="Gene3D" id="3.90.1150.10">
    <property type="entry name" value="Aspartate Aminotransferase, domain 1"/>
    <property type="match status" value="1"/>
</dbReference>
<dbReference type="RefSeq" id="WP_073201064.1">
    <property type="nucleotide sequence ID" value="NZ_FRBN01000053.1"/>
</dbReference>
<reference evidence="6" key="1">
    <citation type="submission" date="2016-11" db="EMBL/GenBank/DDBJ databases">
        <authorList>
            <person name="Varghese N."/>
            <person name="Submissions S."/>
        </authorList>
    </citation>
    <scope>NUCLEOTIDE SEQUENCE [LARGE SCALE GENOMIC DNA]</scope>
    <source>
        <strain evidence="6">DSM 29327</strain>
    </source>
</reference>
<dbReference type="OrthoDB" id="9805807at2"/>
<dbReference type="SUPFAM" id="SSF53383">
    <property type="entry name" value="PLP-dependent transferases"/>
    <property type="match status" value="1"/>
</dbReference>
<dbReference type="PANTHER" id="PTHR11808:SF80">
    <property type="entry name" value="CYSTATHIONINE GAMMA-LYASE"/>
    <property type="match status" value="1"/>
</dbReference>
<evidence type="ECO:0000256" key="2">
    <source>
        <dbReference type="ARBA" id="ARBA00022898"/>
    </source>
</evidence>
<dbReference type="EMBL" id="FRBN01000053">
    <property type="protein sequence ID" value="SHL83329.1"/>
    <property type="molecule type" value="Genomic_DNA"/>
</dbReference>
<proteinExistence type="inferred from homology"/>
<dbReference type="InterPro" id="IPR015422">
    <property type="entry name" value="PyrdxlP-dep_Trfase_small"/>
</dbReference>
<evidence type="ECO:0000313" key="5">
    <source>
        <dbReference type="EMBL" id="SHL83329.1"/>
    </source>
</evidence>
<dbReference type="Gene3D" id="3.40.640.10">
    <property type="entry name" value="Type I PLP-dependent aspartate aminotransferase-like (Major domain)"/>
    <property type="match status" value="1"/>
</dbReference>
<sequence length="396" mass="43442">MTRFRENRRYGATTQLLYSDMDLSDDWGVSPPIHQSVNGVAADAHEFSEMSSVPLGDQFYARHGNPTTSRLAKVISDLEGGPSGIIFASGMGAITTTLLTFLKAGDHVVAQKNHYIGTTEMVRHILPQYGIEVTLVDQRSIEEFERALKPNTQLILLESPVNPLMHLTDLKAVSDLARSRGILTFCDNTFATPINQRPMEHGVDIVMHSATKYIGGHHDLLSGSITTSQKLTERIWEMSMNTGAIPAPFNSWLALRGIRTLELRVRQQNANAMAIAKFLEEHPAVNRVYYPGLPSHPQYDLAETQMSDFGGLLTFELSGGYEAGKKFIENLDLARNAGSLGGVHSVLIQPAVMFGGRLSEEIVAKQGITPGMIRFAAGIENTADILQDIEQALAQI</sequence>
<evidence type="ECO:0000256" key="1">
    <source>
        <dbReference type="ARBA" id="ARBA00001933"/>
    </source>
</evidence>
<dbReference type="Proteomes" id="UP000184191">
    <property type="component" value="Unassembled WGS sequence"/>
</dbReference>
<dbReference type="CDD" id="cd00614">
    <property type="entry name" value="CGS_like"/>
    <property type="match status" value="1"/>
</dbReference>
<dbReference type="InterPro" id="IPR015421">
    <property type="entry name" value="PyrdxlP-dep_Trfase_major"/>
</dbReference>
<dbReference type="GO" id="GO:0009086">
    <property type="term" value="P:methionine biosynthetic process"/>
    <property type="evidence" value="ECO:0007669"/>
    <property type="project" value="UniProtKB-ARBA"/>
</dbReference>
<dbReference type="FunFam" id="3.40.640.10:FF:000046">
    <property type="entry name" value="Cystathionine gamma-lyase"/>
    <property type="match status" value="1"/>
</dbReference>
<organism evidence="5 6">
    <name type="scientific">Roseovarius marisflavi</name>
    <dbReference type="NCBI Taxonomy" id="1054996"/>
    <lineage>
        <taxon>Bacteria</taxon>
        <taxon>Pseudomonadati</taxon>
        <taxon>Pseudomonadota</taxon>
        <taxon>Alphaproteobacteria</taxon>
        <taxon>Rhodobacterales</taxon>
        <taxon>Roseobacteraceae</taxon>
        <taxon>Roseovarius</taxon>
    </lineage>
</organism>
<comment type="cofactor">
    <cofactor evidence="1 4">
        <name>pyridoxal 5'-phosphate</name>
        <dbReference type="ChEBI" id="CHEBI:597326"/>
    </cofactor>
</comment>
<gene>
    <name evidence="5" type="ORF">SAMN05444414_1534</name>
</gene>
<protein>
    <submittedName>
        <fullName evidence="5">Cystathionine gamma-synthase</fullName>
    </submittedName>
</protein>
<evidence type="ECO:0000256" key="3">
    <source>
        <dbReference type="PIRSR" id="PIRSR001434-2"/>
    </source>
</evidence>
<dbReference type="AlphaFoldDB" id="A0A1M7DVW5"/>
<keyword evidence="2 3" id="KW-0663">Pyridoxal phosphate</keyword>
<dbReference type="PANTHER" id="PTHR11808">
    <property type="entry name" value="TRANS-SULFURATION ENZYME FAMILY MEMBER"/>
    <property type="match status" value="1"/>
</dbReference>
<keyword evidence="6" id="KW-1185">Reference proteome</keyword>
<accession>A0A1M7DVW5</accession>
<evidence type="ECO:0000256" key="4">
    <source>
        <dbReference type="RuleBase" id="RU362118"/>
    </source>
</evidence>
<dbReference type="PIRSF" id="PIRSF001434">
    <property type="entry name" value="CGS"/>
    <property type="match status" value="1"/>
</dbReference>
<dbReference type="PROSITE" id="PS00868">
    <property type="entry name" value="CYS_MET_METAB_PP"/>
    <property type="match status" value="1"/>
</dbReference>
<comment type="similarity">
    <text evidence="4">Belongs to the trans-sulfuration enzymes family.</text>
</comment>
<feature type="modified residue" description="N6-(pyridoxal phosphate)lysine" evidence="3">
    <location>
        <position position="212"/>
    </location>
</feature>
<name>A0A1M7DVW5_9RHOB</name>
<dbReference type="GO" id="GO:0019346">
    <property type="term" value="P:transsulfuration"/>
    <property type="evidence" value="ECO:0007669"/>
    <property type="project" value="InterPro"/>
</dbReference>
<dbReference type="InterPro" id="IPR054542">
    <property type="entry name" value="Cys_met_metab_PP"/>
</dbReference>
<dbReference type="GO" id="GO:0016846">
    <property type="term" value="F:carbon-sulfur lyase activity"/>
    <property type="evidence" value="ECO:0007669"/>
    <property type="project" value="TreeGrafter"/>
</dbReference>
<dbReference type="InterPro" id="IPR015424">
    <property type="entry name" value="PyrdxlP-dep_Trfase"/>
</dbReference>
<dbReference type="InterPro" id="IPR000277">
    <property type="entry name" value="Cys/Met-Metab_PyrdxlP-dep_enz"/>
</dbReference>
<dbReference type="STRING" id="1054996.SAMN05444414_1534"/>
<dbReference type="Pfam" id="PF01053">
    <property type="entry name" value="Cys_Met_Meta_PP"/>
    <property type="match status" value="1"/>
</dbReference>